<comment type="caution">
    <text evidence="2">The sequence shown here is derived from an EMBL/GenBank/DDBJ whole genome shotgun (WGS) entry which is preliminary data.</text>
</comment>
<feature type="transmembrane region" description="Helical" evidence="1">
    <location>
        <begin position="309"/>
        <end position="329"/>
    </location>
</feature>
<feature type="transmembrane region" description="Helical" evidence="1">
    <location>
        <begin position="397"/>
        <end position="420"/>
    </location>
</feature>
<keyword evidence="1" id="KW-0472">Membrane</keyword>
<gene>
    <name evidence="2" type="ORF">ODALV1_LOCUS23077</name>
</gene>
<feature type="transmembrane region" description="Helical" evidence="1">
    <location>
        <begin position="341"/>
        <end position="361"/>
    </location>
</feature>
<keyword evidence="3" id="KW-1185">Reference proteome</keyword>
<protein>
    <submittedName>
        <fullName evidence="2">Uncharacterized protein</fullName>
    </submittedName>
</protein>
<keyword evidence="1" id="KW-0812">Transmembrane</keyword>
<name>A0ABP1RJY8_9HEXA</name>
<feature type="transmembrane region" description="Helical" evidence="1">
    <location>
        <begin position="528"/>
        <end position="552"/>
    </location>
</feature>
<feature type="transmembrane region" description="Helical" evidence="1">
    <location>
        <begin position="33"/>
        <end position="52"/>
    </location>
</feature>
<feature type="transmembrane region" description="Helical" evidence="1">
    <location>
        <begin position="440"/>
        <end position="473"/>
    </location>
</feature>
<keyword evidence="1" id="KW-1133">Transmembrane helix</keyword>
<evidence type="ECO:0000313" key="2">
    <source>
        <dbReference type="EMBL" id="CAL8129321.1"/>
    </source>
</evidence>
<dbReference type="Proteomes" id="UP001642540">
    <property type="component" value="Unassembled WGS sequence"/>
</dbReference>
<proteinExistence type="predicted"/>
<organism evidence="2 3">
    <name type="scientific">Orchesella dallaii</name>
    <dbReference type="NCBI Taxonomy" id="48710"/>
    <lineage>
        <taxon>Eukaryota</taxon>
        <taxon>Metazoa</taxon>
        <taxon>Ecdysozoa</taxon>
        <taxon>Arthropoda</taxon>
        <taxon>Hexapoda</taxon>
        <taxon>Collembola</taxon>
        <taxon>Entomobryomorpha</taxon>
        <taxon>Entomobryoidea</taxon>
        <taxon>Orchesellidae</taxon>
        <taxon>Orchesellinae</taxon>
        <taxon>Orchesella</taxon>
    </lineage>
</organism>
<reference evidence="2 3" key="1">
    <citation type="submission" date="2024-08" db="EMBL/GenBank/DDBJ databases">
        <authorList>
            <person name="Cucini C."/>
            <person name="Frati F."/>
        </authorList>
    </citation>
    <scope>NUCLEOTIDE SEQUENCE [LARGE SCALE GENOMIC DNA]</scope>
</reference>
<dbReference type="EMBL" id="CAXLJM020000076">
    <property type="protein sequence ID" value="CAL8129321.1"/>
    <property type="molecule type" value="Genomic_DNA"/>
</dbReference>
<accession>A0ABP1RJY8</accession>
<feature type="transmembrane region" description="Helical" evidence="1">
    <location>
        <begin position="558"/>
        <end position="583"/>
    </location>
</feature>
<feature type="transmembrane region" description="Helical" evidence="1">
    <location>
        <begin position="131"/>
        <end position="164"/>
    </location>
</feature>
<evidence type="ECO:0000313" key="3">
    <source>
        <dbReference type="Proteomes" id="UP001642540"/>
    </source>
</evidence>
<evidence type="ECO:0000256" key="1">
    <source>
        <dbReference type="SAM" id="Phobius"/>
    </source>
</evidence>
<feature type="transmembrane region" description="Helical" evidence="1">
    <location>
        <begin position="88"/>
        <end position="111"/>
    </location>
</feature>
<sequence>MLLSILYHYIFSACRLLWLLSRKNSSTDLTEHLIYLIVFALCGIGLASYFTLQKYQVDIVDQLKQRFRLVQNTDLDNGSKRKKSFKEIFVYVFSFLFATFPYLTFCIPYQYNFDPLQLVFNLVIKPTETSPFIQILIRVTASIIYGMTTFYGAGIVLSVILFAIIDMEGIAQHSSMMNTTLPRAAARWRYKKNGTNFKFRRRLLRYQVTRIWIRKTNTIMGTFMAILVATNTFLHTKLPGKKGEKYIKLRCPFTLQLHLRFYSNRMSLTIGALNVFFHLQKHIPPPFHIQPGTLLTTNQILRHYSIQNLMLLSILYHYILSACRLLWLLSRKTSSTDLTEHLIYLIVFALCGIGLASYFTLQKYQVDIVDQLKQRFRLVQNTDLDNGSKRKKSFKEIFVYVFSFLFATFPYLTFCIPYQYNFDPLQLVFNLVIKPTETSPFIQILIRVTASIIYGMTTFYGAGIVLSVILFAIIDMEGIAQHSSMMNTTLPRAAARWRYKKNGTNFKFRRRLLRYQVTRIWIRKTNTIMGTFMAILVATNTFLHVTCSYVTIKLYYSFPLLSYLACPFVVFVCLLIDVIYFTLAAAANRNGRKFVGFWRYHLFHEEDWRRLRACRRIGYSIGPMKCVDQQTAFAELECKLSWTVSASLIG</sequence>